<dbReference type="OrthoDB" id="5153879at2759"/>
<gene>
    <name evidence="1" type="ORF">NW762_007704</name>
</gene>
<accession>A0A9W8VD15</accession>
<comment type="caution">
    <text evidence="1">The sequence shown here is derived from an EMBL/GenBank/DDBJ whole genome shotgun (WGS) entry which is preliminary data.</text>
</comment>
<evidence type="ECO:0000313" key="2">
    <source>
        <dbReference type="Proteomes" id="UP001152049"/>
    </source>
</evidence>
<evidence type="ECO:0000313" key="1">
    <source>
        <dbReference type="EMBL" id="KAJ4259772.1"/>
    </source>
</evidence>
<organism evidence="1 2">
    <name type="scientific">Fusarium torreyae</name>
    <dbReference type="NCBI Taxonomy" id="1237075"/>
    <lineage>
        <taxon>Eukaryota</taxon>
        <taxon>Fungi</taxon>
        <taxon>Dikarya</taxon>
        <taxon>Ascomycota</taxon>
        <taxon>Pezizomycotina</taxon>
        <taxon>Sordariomycetes</taxon>
        <taxon>Hypocreomycetidae</taxon>
        <taxon>Hypocreales</taxon>
        <taxon>Nectriaceae</taxon>
        <taxon>Fusarium</taxon>
    </lineage>
</organism>
<keyword evidence="2" id="KW-1185">Reference proteome</keyword>
<protein>
    <submittedName>
        <fullName evidence="1">Uncharacterized protein</fullName>
    </submittedName>
</protein>
<proteinExistence type="predicted"/>
<dbReference type="Proteomes" id="UP001152049">
    <property type="component" value="Unassembled WGS sequence"/>
</dbReference>
<name>A0A9W8VD15_9HYPO</name>
<reference evidence="1" key="1">
    <citation type="submission" date="2022-09" db="EMBL/GenBank/DDBJ databases">
        <title>Fusarium specimens isolated from Avocado Roots.</title>
        <authorList>
            <person name="Stajich J."/>
            <person name="Roper C."/>
            <person name="Heimlech-Rivalta G."/>
        </authorList>
    </citation>
    <scope>NUCLEOTIDE SEQUENCE</scope>
    <source>
        <strain evidence="1">CF00136</strain>
    </source>
</reference>
<dbReference type="AlphaFoldDB" id="A0A9W8VD15"/>
<dbReference type="EMBL" id="JAOQAZ010000014">
    <property type="protein sequence ID" value="KAJ4259772.1"/>
    <property type="molecule type" value="Genomic_DNA"/>
</dbReference>
<sequence>MDSRHQGQEARTLWAVCFTAKDWQNRKFKERCQEALKPDEHGKFPSPYEKGPTATQLAGALLGMTNLDEDRLCPEWHTLASWYPDYAMILRRSVSDMQAPKNANFQVRLKDTQLVMSSKLTITNFN</sequence>